<reference evidence="14 15" key="1">
    <citation type="submission" date="2019-03" db="EMBL/GenBank/DDBJ databases">
        <title>Genomic Encyclopedia of Type Strains, Phase IV (KMG-IV): sequencing the most valuable type-strain genomes for metagenomic binning, comparative biology and taxonomic classification.</title>
        <authorList>
            <person name="Goeker M."/>
        </authorList>
    </citation>
    <scope>NUCLEOTIDE SEQUENCE [LARGE SCALE GENOMIC DNA]</scope>
    <source>
        <strain evidence="14 15">DSM 11603</strain>
    </source>
</reference>
<comment type="subcellular location">
    <subcellularLocation>
        <location evidence="2">Membrane</location>
    </subcellularLocation>
</comment>
<evidence type="ECO:0000256" key="8">
    <source>
        <dbReference type="ARBA" id="ARBA00022840"/>
    </source>
</evidence>
<dbReference type="PANTHER" id="PTHR44936:SF10">
    <property type="entry name" value="SENSOR PROTEIN RSTB"/>
    <property type="match status" value="1"/>
</dbReference>
<dbReference type="GO" id="GO:0005524">
    <property type="term" value="F:ATP binding"/>
    <property type="evidence" value="ECO:0007669"/>
    <property type="project" value="UniProtKB-KW"/>
</dbReference>
<dbReference type="GO" id="GO:0004673">
    <property type="term" value="F:protein histidine kinase activity"/>
    <property type="evidence" value="ECO:0007669"/>
    <property type="project" value="UniProtKB-EC"/>
</dbReference>
<evidence type="ECO:0000256" key="4">
    <source>
        <dbReference type="ARBA" id="ARBA00022553"/>
    </source>
</evidence>
<dbReference type="EMBL" id="SNZF01000036">
    <property type="protein sequence ID" value="TDR31125.1"/>
    <property type="molecule type" value="Genomic_DNA"/>
</dbReference>
<dbReference type="InterPro" id="IPR004358">
    <property type="entry name" value="Sig_transdc_His_kin-like_C"/>
</dbReference>
<dbReference type="SUPFAM" id="SSF55874">
    <property type="entry name" value="ATPase domain of HSP90 chaperone/DNA topoisomerase II/histidine kinase"/>
    <property type="match status" value="1"/>
</dbReference>
<dbReference type="SMART" id="SM00387">
    <property type="entry name" value="HATPase_c"/>
    <property type="match status" value="1"/>
</dbReference>
<dbReference type="AlphaFoldDB" id="A0A4R6Y766"/>
<feature type="domain" description="Histidine kinase" evidence="12">
    <location>
        <begin position="286"/>
        <end position="496"/>
    </location>
</feature>
<feature type="region of interest" description="Disordered" evidence="10">
    <location>
        <begin position="1"/>
        <end position="33"/>
    </location>
</feature>
<protein>
    <recommendedName>
        <fullName evidence="3">histidine kinase</fullName>
        <ecNumber evidence="3">2.7.13.3</ecNumber>
    </recommendedName>
</protein>
<evidence type="ECO:0000256" key="7">
    <source>
        <dbReference type="ARBA" id="ARBA00022777"/>
    </source>
</evidence>
<dbReference type="CDD" id="cd00075">
    <property type="entry name" value="HATPase"/>
    <property type="match status" value="1"/>
</dbReference>
<keyword evidence="15" id="KW-1185">Reference proteome</keyword>
<evidence type="ECO:0000256" key="10">
    <source>
        <dbReference type="SAM" id="MobiDB-lite"/>
    </source>
</evidence>
<feature type="coiled-coil region" evidence="9">
    <location>
        <begin position="253"/>
        <end position="280"/>
    </location>
</feature>
<feature type="domain" description="HAMP" evidence="13">
    <location>
        <begin position="217"/>
        <end position="272"/>
    </location>
</feature>
<evidence type="ECO:0000256" key="9">
    <source>
        <dbReference type="SAM" id="Coils"/>
    </source>
</evidence>
<keyword evidence="6" id="KW-0547">Nucleotide-binding</keyword>
<proteinExistence type="predicted"/>
<evidence type="ECO:0000256" key="5">
    <source>
        <dbReference type="ARBA" id="ARBA00022679"/>
    </source>
</evidence>
<dbReference type="GO" id="GO:0016020">
    <property type="term" value="C:membrane"/>
    <property type="evidence" value="ECO:0007669"/>
    <property type="project" value="UniProtKB-SubCell"/>
</dbReference>
<dbReference type="Proteomes" id="UP000294958">
    <property type="component" value="Unassembled WGS sequence"/>
</dbReference>
<sequence length="510" mass="55379">MLFMPGKGLGRDRKARESMTQDVQGKEPPEPAAATVPLARGLSTKLLLLTLVFVLLAETFIFLPSVASYRISWLRDRLATAAAVSIVLVQGDPAALSREAQDDVLMAIGARAIAMTDGGVSRLLVVADMPPEVDKHIDMANVGMFGEIAGALDTLINGGGSMLRIYGPAGEDEREFELIMPDKALRAAMLIYARNVALLSLLISVFAAMLVYAAMDRIMVRPMRRLARSMLSFSQAPEDPTRIIAPAARADEIGFAERELSRMQERLQKMLAERRHLADLGLAVSKINHDMRNMLASAQLISDRLSTSKDPTVQSFAPRLLRTLDRAVSYSEGVLAYGRTQEPAPARRLVKLHSLVEDLRDMVNADSGTEFVNAVPPDFEIDADPDQLFRVLTNIARNAVQAMSSETDRVSVRRLTVSAERQGSVCRIVVNDTGPGLPPRARENLFSAFRGAARQGGTGLGLAIAQELVRAHGGTLELVGSESGDTTFAVSIADRPLPFGRAFDGQRRHG</sequence>
<evidence type="ECO:0000259" key="13">
    <source>
        <dbReference type="PROSITE" id="PS50885"/>
    </source>
</evidence>
<dbReference type="PANTHER" id="PTHR44936">
    <property type="entry name" value="SENSOR PROTEIN CREC"/>
    <property type="match status" value="1"/>
</dbReference>
<dbReference type="InterPro" id="IPR005467">
    <property type="entry name" value="His_kinase_dom"/>
</dbReference>
<evidence type="ECO:0000256" key="11">
    <source>
        <dbReference type="SAM" id="Phobius"/>
    </source>
</evidence>
<feature type="transmembrane region" description="Helical" evidence="11">
    <location>
        <begin position="46"/>
        <end position="67"/>
    </location>
</feature>
<keyword evidence="11" id="KW-0472">Membrane</keyword>
<gene>
    <name evidence="14" type="ORF">DES43_13629</name>
</gene>
<evidence type="ECO:0000256" key="3">
    <source>
        <dbReference type="ARBA" id="ARBA00012438"/>
    </source>
</evidence>
<dbReference type="Pfam" id="PF02518">
    <property type="entry name" value="HATPase_c"/>
    <property type="match status" value="1"/>
</dbReference>
<name>A0A4R6Y766_9HYPH</name>
<feature type="transmembrane region" description="Helical" evidence="11">
    <location>
        <begin position="196"/>
        <end position="215"/>
    </location>
</feature>
<dbReference type="InterPro" id="IPR036890">
    <property type="entry name" value="HATPase_C_sf"/>
</dbReference>
<accession>A0A4R6Y766</accession>
<dbReference type="InterPro" id="IPR003594">
    <property type="entry name" value="HATPase_dom"/>
</dbReference>
<dbReference type="Gene3D" id="1.10.287.130">
    <property type="match status" value="1"/>
</dbReference>
<keyword evidence="7 14" id="KW-0418">Kinase</keyword>
<evidence type="ECO:0000313" key="14">
    <source>
        <dbReference type="EMBL" id="TDR31125.1"/>
    </source>
</evidence>
<keyword evidence="4" id="KW-0597">Phosphoprotein</keyword>
<keyword evidence="11" id="KW-0812">Transmembrane</keyword>
<comment type="caution">
    <text evidence="14">The sequence shown here is derived from an EMBL/GenBank/DDBJ whole genome shotgun (WGS) entry which is preliminary data.</text>
</comment>
<evidence type="ECO:0000259" key="12">
    <source>
        <dbReference type="PROSITE" id="PS50109"/>
    </source>
</evidence>
<evidence type="ECO:0000256" key="6">
    <source>
        <dbReference type="ARBA" id="ARBA00022741"/>
    </source>
</evidence>
<dbReference type="EC" id="2.7.13.3" evidence="3"/>
<evidence type="ECO:0000256" key="1">
    <source>
        <dbReference type="ARBA" id="ARBA00000085"/>
    </source>
</evidence>
<comment type="catalytic activity">
    <reaction evidence="1">
        <text>ATP + protein L-histidine = ADP + protein N-phospho-L-histidine.</text>
        <dbReference type="EC" id="2.7.13.3"/>
    </reaction>
</comment>
<dbReference type="Gene3D" id="3.30.565.10">
    <property type="entry name" value="Histidine kinase-like ATPase, C-terminal domain"/>
    <property type="match status" value="1"/>
</dbReference>
<keyword evidence="9" id="KW-0175">Coiled coil</keyword>
<keyword evidence="11" id="KW-1133">Transmembrane helix</keyword>
<keyword evidence="8" id="KW-0067">ATP-binding</keyword>
<dbReference type="PROSITE" id="PS50885">
    <property type="entry name" value="HAMP"/>
    <property type="match status" value="1"/>
</dbReference>
<dbReference type="InterPro" id="IPR050980">
    <property type="entry name" value="2C_sensor_his_kinase"/>
</dbReference>
<dbReference type="PROSITE" id="PS50109">
    <property type="entry name" value="HIS_KIN"/>
    <property type="match status" value="1"/>
</dbReference>
<dbReference type="GO" id="GO:0007165">
    <property type="term" value="P:signal transduction"/>
    <property type="evidence" value="ECO:0007669"/>
    <property type="project" value="InterPro"/>
</dbReference>
<keyword evidence="5" id="KW-0808">Transferase</keyword>
<dbReference type="PRINTS" id="PR00344">
    <property type="entry name" value="BCTRLSENSOR"/>
</dbReference>
<feature type="compositionally biased region" description="Basic and acidic residues" evidence="10">
    <location>
        <begin position="9"/>
        <end position="29"/>
    </location>
</feature>
<evidence type="ECO:0000256" key="2">
    <source>
        <dbReference type="ARBA" id="ARBA00004370"/>
    </source>
</evidence>
<evidence type="ECO:0000313" key="15">
    <source>
        <dbReference type="Proteomes" id="UP000294958"/>
    </source>
</evidence>
<organism evidence="14 15">
    <name type="scientific">Aquamicrobium defluvii</name>
    <dbReference type="NCBI Taxonomy" id="69279"/>
    <lineage>
        <taxon>Bacteria</taxon>
        <taxon>Pseudomonadati</taxon>
        <taxon>Pseudomonadota</taxon>
        <taxon>Alphaproteobacteria</taxon>
        <taxon>Hyphomicrobiales</taxon>
        <taxon>Phyllobacteriaceae</taxon>
        <taxon>Aquamicrobium</taxon>
    </lineage>
</organism>
<dbReference type="InterPro" id="IPR003660">
    <property type="entry name" value="HAMP_dom"/>
</dbReference>